<evidence type="ECO:0000313" key="1">
    <source>
        <dbReference type="EMBL" id="MCI72920.1"/>
    </source>
</evidence>
<comment type="caution">
    <text evidence="1">The sequence shown here is derived from an EMBL/GenBank/DDBJ whole genome shotgun (WGS) entry which is preliminary data.</text>
</comment>
<evidence type="ECO:0000313" key="2">
    <source>
        <dbReference type="Proteomes" id="UP000265520"/>
    </source>
</evidence>
<proteinExistence type="predicted"/>
<reference evidence="1 2" key="1">
    <citation type="journal article" date="2018" name="Front. Plant Sci.">
        <title>Red Clover (Trifolium pratense) and Zigzag Clover (T. medium) - A Picture of Genomic Similarities and Differences.</title>
        <authorList>
            <person name="Dluhosova J."/>
            <person name="Istvanek J."/>
            <person name="Nedelnik J."/>
            <person name="Repkova J."/>
        </authorList>
    </citation>
    <scope>NUCLEOTIDE SEQUENCE [LARGE SCALE GENOMIC DNA]</scope>
    <source>
        <strain evidence="2">cv. 10/8</strain>
        <tissue evidence="1">Leaf</tissue>
    </source>
</reference>
<feature type="non-terminal residue" evidence="1">
    <location>
        <position position="1"/>
    </location>
</feature>
<dbReference type="Proteomes" id="UP000265520">
    <property type="component" value="Unassembled WGS sequence"/>
</dbReference>
<protein>
    <submittedName>
        <fullName evidence="1">Uncharacterized protein</fullName>
    </submittedName>
</protein>
<organism evidence="1 2">
    <name type="scientific">Trifolium medium</name>
    <dbReference type="NCBI Taxonomy" id="97028"/>
    <lineage>
        <taxon>Eukaryota</taxon>
        <taxon>Viridiplantae</taxon>
        <taxon>Streptophyta</taxon>
        <taxon>Embryophyta</taxon>
        <taxon>Tracheophyta</taxon>
        <taxon>Spermatophyta</taxon>
        <taxon>Magnoliopsida</taxon>
        <taxon>eudicotyledons</taxon>
        <taxon>Gunneridae</taxon>
        <taxon>Pentapetalae</taxon>
        <taxon>rosids</taxon>
        <taxon>fabids</taxon>
        <taxon>Fabales</taxon>
        <taxon>Fabaceae</taxon>
        <taxon>Papilionoideae</taxon>
        <taxon>50 kb inversion clade</taxon>
        <taxon>NPAAA clade</taxon>
        <taxon>Hologalegina</taxon>
        <taxon>IRL clade</taxon>
        <taxon>Trifolieae</taxon>
        <taxon>Trifolium</taxon>
    </lineage>
</organism>
<dbReference type="AlphaFoldDB" id="A0A392UKL4"/>
<sequence>LSDGDFFTLKYLLAATARLAAKNLA</sequence>
<keyword evidence="2" id="KW-1185">Reference proteome</keyword>
<dbReference type="EMBL" id="LXQA010827945">
    <property type="protein sequence ID" value="MCI72920.1"/>
    <property type="molecule type" value="Genomic_DNA"/>
</dbReference>
<name>A0A392UKL4_9FABA</name>
<accession>A0A392UKL4</accession>